<protein>
    <submittedName>
        <fullName evidence="1">Uncharacterized protein</fullName>
    </submittedName>
</protein>
<keyword evidence="2" id="KW-1185">Reference proteome</keyword>
<name>A0ABW9V1X0_9BURK</name>
<evidence type="ECO:0000313" key="1">
    <source>
        <dbReference type="EMBL" id="MYM33709.1"/>
    </source>
</evidence>
<accession>A0ABW9V1X0</accession>
<proteinExistence type="predicted"/>
<dbReference type="PROSITE" id="PS51257">
    <property type="entry name" value="PROKAR_LIPOPROTEIN"/>
    <property type="match status" value="1"/>
</dbReference>
<evidence type="ECO:0000313" key="2">
    <source>
        <dbReference type="Proteomes" id="UP000449678"/>
    </source>
</evidence>
<comment type="caution">
    <text evidence="1">The sequence shown here is derived from an EMBL/GenBank/DDBJ whole genome shotgun (WGS) entry which is preliminary data.</text>
</comment>
<sequence length="220" mass="24289">MDQFTRWSGIIHAALYKHTSQIKLGHVHQLLAACLGHQSYASLRVRDLDTLNKRPSYVLFDVDAGLDRALDIGLPLSEATWKTAVMLLRPSGITSFWLTTISGMHSAAELTFEDGFDSRILAIKTSLGFPNGQRATSSHSHTAEDQLPDILKFDVRGEVQAYTDEALMATPVLSVVEFVKVGVRMYGEGTIADAKQCGEPRILNPDEEEEPLVEVYGDID</sequence>
<reference evidence="1 2" key="1">
    <citation type="submission" date="2019-12" db="EMBL/GenBank/DDBJ databases">
        <title>Novel species isolated from a subtropical stream in China.</title>
        <authorList>
            <person name="Lu H."/>
        </authorList>
    </citation>
    <scope>NUCLEOTIDE SEQUENCE [LARGE SCALE GENOMIC DNA]</scope>
    <source>
        <strain evidence="1 2">FT94W</strain>
    </source>
</reference>
<gene>
    <name evidence="1" type="ORF">GTP38_05070</name>
</gene>
<dbReference type="RefSeq" id="WP_160989114.1">
    <property type="nucleotide sequence ID" value="NZ_WWCO01000003.1"/>
</dbReference>
<dbReference type="Proteomes" id="UP000449678">
    <property type="component" value="Unassembled WGS sequence"/>
</dbReference>
<dbReference type="EMBL" id="WWCO01000003">
    <property type="protein sequence ID" value="MYM33709.1"/>
    <property type="molecule type" value="Genomic_DNA"/>
</dbReference>
<organism evidence="1 2">
    <name type="scientific">Duganella lactea</name>
    <dbReference type="NCBI Taxonomy" id="2692173"/>
    <lineage>
        <taxon>Bacteria</taxon>
        <taxon>Pseudomonadati</taxon>
        <taxon>Pseudomonadota</taxon>
        <taxon>Betaproteobacteria</taxon>
        <taxon>Burkholderiales</taxon>
        <taxon>Oxalobacteraceae</taxon>
        <taxon>Telluria group</taxon>
        <taxon>Duganella</taxon>
    </lineage>
</organism>